<organism evidence="6 7">
    <name type="scientific">Flavobacterium laiguense</name>
    <dbReference type="NCBI Taxonomy" id="2169409"/>
    <lineage>
        <taxon>Bacteria</taxon>
        <taxon>Pseudomonadati</taxon>
        <taxon>Bacteroidota</taxon>
        <taxon>Flavobacteriia</taxon>
        <taxon>Flavobacteriales</taxon>
        <taxon>Flavobacteriaceae</taxon>
        <taxon>Flavobacterium</taxon>
    </lineage>
</organism>
<proteinExistence type="inferred from homology"/>
<keyword evidence="2 5" id="KW-0732">Signal</keyword>
<feature type="compositionally biased region" description="Basic and acidic residues" evidence="4">
    <location>
        <begin position="180"/>
        <end position="196"/>
    </location>
</feature>
<feature type="compositionally biased region" description="Basic and acidic residues" evidence="4">
    <location>
        <begin position="348"/>
        <end position="367"/>
    </location>
</feature>
<reference evidence="6 7" key="1">
    <citation type="submission" date="2018-04" db="EMBL/GenBank/DDBJ databases">
        <title>Flavobacterium sp. nov., isolated from glacier ice.</title>
        <authorList>
            <person name="Liu Q."/>
            <person name="Xin Y.-H."/>
        </authorList>
    </citation>
    <scope>NUCLEOTIDE SEQUENCE [LARGE SCALE GENOMIC DNA]</scope>
    <source>
        <strain evidence="6 7">LB2P30</strain>
    </source>
</reference>
<keyword evidence="3" id="KW-0175">Coiled coil</keyword>
<protein>
    <recommendedName>
        <fullName evidence="8">Outer membrane chaperone Skp</fullName>
    </recommendedName>
</protein>
<accession>A0A2U1JYB3</accession>
<dbReference type="Pfam" id="PF03938">
    <property type="entry name" value="OmpH"/>
    <property type="match status" value="1"/>
</dbReference>
<comment type="caution">
    <text evidence="6">The sequence shown here is derived from an EMBL/GenBank/DDBJ whole genome shotgun (WGS) entry which is preliminary data.</text>
</comment>
<dbReference type="Gene3D" id="3.30.910.20">
    <property type="entry name" value="Skp domain"/>
    <property type="match status" value="1"/>
</dbReference>
<dbReference type="PANTHER" id="PTHR35089:SF1">
    <property type="entry name" value="CHAPERONE PROTEIN SKP"/>
    <property type="match status" value="1"/>
</dbReference>
<feature type="compositionally biased region" description="Basic and acidic residues" evidence="4">
    <location>
        <begin position="282"/>
        <end position="321"/>
    </location>
</feature>
<evidence type="ECO:0000313" key="6">
    <source>
        <dbReference type="EMBL" id="PWA10132.1"/>
    </source>
</evidence>
<name>A0A2U1JYB3_9FLAO</name>
<dbReference type="GO" id="GO:0050821">
    <property type="term" value="P:protein stabilization"/>
    <property type="evidence" value="ECO:0007669"/>
    <property type="project" value="TreeGrafter"/>
</dbReference>
<dbReference type="InterPro" id="IPR005632">
    <property type="entry name" value="Chaperone_Skp"/>
</dbReference>
<evidence type="ECO:0000256" key="4">
    <source>
        <dbReference type="SAM" id="MobiDB-lite"/>
    </source>
</evidence>
<dbReference type="SUPFAM" id="SSF111384">
    <property type="entry name" value="OmpH-like"/>
    <property type="match status" value="1"/>
</dbReference>
<feature type="coiled-coil region" evidence="3">
    <location>
        <begin position="368"/>
        <end position="401"/>
    </location>
</feature>
<evidence type="ECO:0000256" key="2">
    <source>
        <dbReference type="ARBA" id="ARBA00022729"/>
    </source>
</evidence>
<dbReference type="Proteomes" id="UP000245618">
    <property type="component" value="Unassembled WGS sequence"/>
</dbReference>
<dbReference type="PANTHER" id="PTHR35089">
    <property type="entry name" value="CHAPERONE PROTEIN SKP"/>
    <property type="match status" value="1"/>
</dbReference>
<evidence type="ECO:0000256" key="1">
    <source>
        <dbReference type="ARBA" id="ARBA00009091"/>
    </source>
</evidence>
<feature type="signal peptide" evidence="5">
    <location>
        <begin position="1"/>
        <end position="20"/>
    </location>
</feature>
<evidence type="ECO:0008006" key="8">
    <source>
        <dbReference type="Google" id="ProtNLM"/>
    </source>
</evidence>
<dbReference type="OrthoDB" id="9788552at2"/>
<dbReference type="SMART" id="SM00935">
    <property type="entry name" value="OmpH"/>
    <property type="match status" value="1"/>
</dbReference>
<dbReference type="GO" id="GO:0005829">
    <property type="term" value="C:cytosol"/>
    <property type="evidence" value="ECO:0007669"/>
    <property type="project" value="TreeGrafter"/>
</dbReference>
<gene>
    <name evidence="6" type="ORF">DB891_05385</name>
</gene>
<evidence type="ECO:0000313" key="7">
    <source>
        <dbReference type="Proteomes" id="UP000245618"/>
    </source>
</evidence>
<dbReference type="EMBL" id="QCZH01000004">
    <property type="protein sequence ID" value="PWA10132.1"/>
    <property type="molecule type" value="Genomic_DNA"/>
</dbReference>
<dbReference type="GO" id="GO:0051082">
    <property type="term" value="F:unfolded protein binding"/>
    <property type="evidence" value="ECO:0007669"/>
    <property type="project" value="InterPro"/>
</dbReference>
<feature type="compositionally biased region" description="Low complexity" evidence="4">
    <location>
        <begin position="323"/>
        <end position="332"/>
    </location>
</feature>
<dbReference type="RefSeq" id="WP_116761366.1">
    <property type="nucleotide sequence ID" value="NZ_QCZH01000004.1"/>
</dbReference>
<feature type="coiled-coil region" evidence="3">
    <location>
        <begin position="39"/>
        <end position="106"/>
    </location>
</feature>
<feature type="region of interest" description="Disordered" evidence="4">
    <location>
        <begin position="180"/>
        <end position="199"/>
    </location>
</feature>
<dbReference type="AlphaFoldDB" id="A0A2U1JYB3"/>
<comment type="similarity">
    <text evidence="1">Belongs to the Skp family.</text>
</comment>
<keyword evidence="7" id="KW-1185">Reference proteome</keyword>
<feature type="region of interest" description="Disordered" evidence="4">
    <location>
        <begin position="250"/>
        <end position="367"/>
    </location>
</feature>
<evidence type="ECO:0000256" key="3">
    <source>
        <dbReference type="SAM" id="Coils"/>
    </source>
</evidence>
<feature type="compositionally biased region" description="Low complexity" evidence="4">
    <location>
        <begin position="254"/>
        <end position="264"/>
    </location>
</feature>
<sequence>MRKHFLFIILLLIATTAINAQTKGNKVGYIDMEYILQNVPNYIEAKAQLEEKAQKWKQEIETRKIEINKLNDALKAEKPLLTAELIEERETEIKFLETEKLDYQQKRFGPNGDLITQKAGLVKPLQDQIFTAVQDIAEAKKYDFIFDKSSHLTILFAAKRFDISDQVLRVLNRTEKREQLTKKQLKEEEEKENKEDAIDENPVLAEREKALQDKKTARELLIETKRLAQEETKRLYEEKRKQLLAEREAKKKGTVVAKTTAKTTNPDSTVEKTTTETIKPSPQEEQKRLLEEKRKKTLEDREAAKKAAEEKSAKELADRAAKKNSTTATKTNETTEKAPVPSNVVEKTTTEFKPTTEEVKPTTVEERKKALEERRKKILEEREATKKAAEEKRLKELEEKEAAKKG</sequence>
<evidence type="ECO:0000256" key="5">
    <source>
        <dbReference type="SAM" id="SignalP"/>
    </source>
</evidence>
<dbReference type="InterPro" id="IPR024930">
    <property type="entry name" value="Skp_dom_sf"/>
</dbReference>
<feature type="chain" id="PRO_5015458301" description="Outer membrane chaperone Skp" evidence="5">
    <location>
        <begin position="21"/>
        <end position="406"/>
    </location>
</feature>